<evidence type="ECO:0000256" key="3">
    <source>
        <dbReference type="ARBA" id="ARBA00038502"/>
    </source>
</evidence>
<comment type="caution">
    <text evidence="5">The sequence shown here is derived from an EMBL/GenBank/DDBJ whole genome shotgun (WGS) entry which is preliminary data.</text>
</comment>
<dbReference type="InterPro" id="IPR000182">
    <property type="entry name" value="GNAT_dom"/>
</dbReference>
<dbReference type="PROSITE" id="PS51186">
    <property type="entry name" value="GNAT"/>
    <property type="match status" value="1"/>
</dbReference>
<dbReference type="SUPFAM" id="SSF55729">
    <property type="entry name" value="Acyl-CoA N-acyltransferases (Nat)"/>
    <property type="match status" value="1"/>
</dbReference>
<dbReference type="GO" id="GO:0005737">
    <property type="term" value="C:cytoplasm"/>
    <property type="evidence" value="ECO:0007669"/>
    <property type="project" value="TreeGrafter"/>
</dbReference>
<protein>
    <submittedName>
        <fullName evidence="5">GNAT family N-acetyltransferase</fullName>
    </submittedName>
</protein>
<accession>A0A838XTL8</accession>
<keyword evidence="2" id="KW-0012">Acyltransferase</keyword>
<dbReference type="AlphaFoldDB" id="A0A838XTL8"/>
<reference evidence="5 6" key="2">
    <citation type="submission" date="2020-08" db="EMBL/GenBank/DDBJ databases">
        <title>Stappia taiwanensis sp. nov., isolated from a coastal thermal spring.</title>
        <authorList>
            <person name="Kampfer P."/>
        </authorList>
    </citation>
    <scope>NUCLEOTIDE SEQUENCE [LARGE SCALE GENOMIC DNA]</scope>
    <source>
        <strain evidence="5 6">DSM 23284</strain>
    </source>
</reference>
<evidence type="ECO:0000256" key="1">
    <source>
        <dbReference type="ARBA" id="ARBA00022679"/>
    </source>
</evidence>
<keyword evidence="1 5" id="KW-0808">Transferase</keyword>
<dbReference type="InterPro" id="IPR051531">
    <property type="entry name" value="N-acetyltransferase"/>
</dbReference>
<dbReference type="InterPro" id="IPR016181">
    <property type="entry name" value="Acyl_CoA_acyltransferase"/>
</dbReference>
<evidence type="ECO:0000313" key="5">
    <source>
        <dbReference type="EMBL" id="MBA4611998.1"/>
    </source>
</evidence>
<feature type="domain" description="N-acetyltransferase" evidence="4">
    <location>
        <begin position="21"/>
        <end position="191"/>
    </location>
</feature>
<evidence type="ECO:0000256" key="2">
    <source>
        <dbReference type="ARBA" id="ARBA00023315"/>
    </source>
</evidence>
<dbReference type="Gene3D" id="3.40.630.30">
    <property type="match status" value="1"/>
</dbReference>
<gene>
    <name evidence="5" type="ORF">H1W37_10065</name>
</gene>
<keyword evidence="6" id="KW-1185">Reference proteome</keyword>
<dbReference type="RefSeq" id="WP_181760202.1">
    <property type="nucleotide sequence ID" value="NZ_BMCR01000003.1"/>
</dbReference>
<evidence type="ECO:0000259" key="4">
    <source>
        <dbReference type="PROSITE" id="PS51186"/>
    </source>
</evidence>
<reference evidence="5 6" key="1">
    <citation type="submission" date="2020-07" db="EMBL/GenBank/DDBJ databases">
        <authorList>
            <person name="Li M."/>
        </authorList>
    </citation>
    <scope>NUCLEOTIDE SEQUENCE [LARGE SCALE GENOMIC DNA]</scope>
    <source>
        <strain evidence="5 6">DSM 23284</strain>
    </source>
</reference>
<comment type="similarity">
    <text evidence="3">Belongs to the acetyltransferase family. RimJ subfamily.</text>
</comment>
<dbReference type="Proteomes" id="UP000559404">
    <property type="component" value="Unassembled WGS sequence"/>
</dbReference>
<dbReference type="PANTHER" id="PTHR43792:SF8">
    <property type="entry name" value="[RIBOSOMAL PROTEIN US5]-ALANINE N-ACETYLTRANSFERASE"/>
    <property type="match status" value="1"/>
</dbReference>
<name>A0A838XTL8_9HYPH</name>
<sequence length="225" mass="25513">MVFLRGFGGGEDGRRLFADGVWLRAPQPGDFPEWSGLREQSRNFLQPWEPLWPRDELTRGSFRRRLRRHAREMREDRSFPFFIFRSGDDRLLGGATLSNIRRGVAQTCSLGYWMGEPYAGQGYMSRAVTALLAFAYSDLNLHRVEAACLPHNGPSIRLLQKAGFEREGYARGYLRIAGEWQDHLLFAKLAGDPEASGSRLEEPAELNASICSAATMTWRGQKETL</sequence>
<organism evidence="5 6">
    <name type="scientific">Stappia taiwanensis</name>
    <dbReference type="NCBI Taxonomy" id="992267"/>
    <lineage>
        <taxon>Bacteria</taxon>
        <taxon>Pseudomonadati</taxon>
        <taxon>Pseudomonadota</taxon>
        <taxon>Alphaproteobacteria</taxon>
        <taxon>Hyphomicrobiales</taxon>
        <taxon>Stappiaceae</taxon>
        <taxon>Stappia</taxon>
    </lineage>
</organism>
<evidence type="ECO:0000313" key="6">
    <source>
        <dbReference type="Proteomes" id="UP000559404"/>
    </source>
</evidence>
<dbReference type="PANTHER" id="PTHR43792">
    <property type="entry name" value="GNAT FAMILY, PUTATIVE (AFU_ORTHOLOGUE AFUA_3G00765)-RELATED-RELATED"/>
    <property type="match status" value="1"/>
</dbReference>
<proteinExistence type="inferred from homology"/>
<dbReference type="GO" id="GO:0008999">
    <property type="term" value="F:protein-N-terminal-alanine acetyltransferase activity"/>
    <property type="evidence" value="ECO:0007669"/>
    <property type="project" value="TreeGrafter"/>
</dbReference>
<dbReference type="EMBL" id="JACEON010000008">
    <property type="protein sequence ID" value="MBA4611998.1"/>
    <property type="molecule type" value="Genomic_DNA"/>
</dbReference>
<dbReference type="Pfam" id="PF13302">
    <property type="entry name" value="Acetyltransf_3"/>
    <property type="match status" value="1"/>
</dbReference>